<dbReference type="RefSeq" id="WP_024913779.1">
    <property type="nucleotide sequence ID" value="NZ_CP007044.2"/>
</dbReference>
<dbReference type="PATRIC" id="fig|1441930.4.peg.3622"/>
<dbReference type="SUPFAM" id="SSF56235">
    <property type="entry name" value="N-terminal nucleophile aminohydrolases (Ntn hydrolases)"/>
    <property type="match status" value="1"/>
</dbReference>
<dbReference type="InterPro" id="IPR026869">
    <property type="entry name" value="EgtC-like"/>
</dbReference>
<name>W0LGD0_9GAMM</name>
<keyword evidence="3" id="KW-0808">Transferase</keyword>
<evidence type="ECO:0000313" key="4">
    <source>
        <dbReference type="Proteomes" id="UP000019030"/>
    </source>
</evidence>
<dbReference type="Gene3D" id="3.60.20.10">
    <property type="entry name" value="Glutamine Phosphoribosylpyrophosphate, subunit 1, domain 1"/>
    <property type="match status" value="1"/>
</dbReference>
<dbReference type="Proteomes" id="UP000019030">
    <property type="component" value="Chromosome"/>
</dbReference>
<evidence type="ECO:0000313" key="3">
    <source>
        <dbReference type="EMBL" id="AHG21347.1"/>
    </source>
</evidence>
<dbReference type="GO" id="GO:0016740">
    <property type="term" value="F:transferase activity"/>
    <property type="evidence" value="ECO:0007669"/>
    <property type="project" value="UniProtKB-KW"/>
</dbReference>
<dbReference type="CDD" id="cd01908">
    <property type="entry name" value="YafJ"/>
    <property type="match status" value="1"/>
</dbReference>
<feature type="domain" description="Glutamine amidotransferase type-2" evidence="2">
    <location>
        <begin position="2"/>
        <end position="264"/>
    </location>
</feature>
<keyword evidence="4" id="KW-1185">Reference proteome</keyword>
<dbReference type="EMBL" id="CP007044">
    <property type="protein sequence ID" value="AHG21347.1"/>
    <property type="molecule type" value="Genomic_DNA"/>
</dbReference>
<accession>W0LGD0</accession>
<proteinExistence type="predicted"/>
<protein>
    <submittedName>
        <fullName evidence="3">Glutamine amidotransferase</fullName>
    </submittedName>
</protein>
<organism evidence="3 4">
    <name type="scientific">Chania multitudinisentens RB-25</name>
    <dbReference type="NCBI Taxonomy" id="1441930"/>
    <lineage>
        <taxon>Bacteria</taxon>
        <taxon>Pseudomonadati</taxon>
        <taxon>Pseudomonadota</taxon>
        <taxon>Gammaproteobacteria</taxon>
        <taxon>Enterobacterales</taxon>
        <taxon>Yersiniaceae</taxon>
        <taxon>Chania</taxon>
    </lineage>
</organism>
<dbReference type="OrthoDB" id="321954at2"/>
<reference evidence="3 4" key="1">
    <citation type="submission" date="2014-01" db="EMBL/GenBank/DDBJ databases">
        <title>Isolation of Serratia multitudinisentens RB-25 from Ex-Landfill site.</title>
        <authorList>
            <person name="Robson E.H.J."/>
        </authorList>
    </citation>
    <scope>NUCLEOTIDE SEQUENCE [LARGE SCALE GENOMIC DNA]</scope>
    <source>
        <strain evidence="3 4">RB-25</strain>
    </source>
</reference>
<dbReference type="eggNOG" id="COG0121">
    <property type="taxonomic scope" value="Bacteria"/>
</dbReference>
<evidence type="ECO:0000256" key="1">
    <source>
        <dbReference type="ARBA" id="ARBA00022962"/>
    </source>
</evidence>
<dbReference type="InterPro" id="IPR017932">
    <property type="entry name" value="GATase_2_dom"/>
</dbReference>
<dbReference type="PANTHER" id="PTHR42824:SF1">
    <property type="entry name" value="GLUTAMINE AMIDOTRANSFERASE YAFJ-RELATED"/>
    <property type="match status" value="1"/>
</dbReference>
<dbReference type="PROSITE" id="PS51278">
    <property type="entry name" value="GATASE_TYPE_2"/>
    <property type="match status" value="1"/>
</dbReference>
<dbReference type="Pfam" id="PF13230">
    <property type="entry name" value="GATase_4"/>
    <property type="match status" value="1"/>
</dbReference>
<evidence type="ECO:0000259" key="2">
    <source>
        <dbReference type="PROSITE" id="PS51278"/>
    </source>
</evidence>
<reference evidence="3 4" key="2">
    <citation type="submission" date="2015-03" db="EMBL/GenBank/DDBJ databases">
        <authorList>
            <person name="Chan K.-G."/>
        </authorList>
    </citation>
    <scope>NUCLEOTIDE SEQUENCE [LARGE SCALE GENOMIC DNA]</scope>
    <source>
        <strain evidence="3 4">RB-25</strain>
    </source>
</reference>
<dbReference type="AlphaFoldDB" id="W0LGD0"/>
<gene>
    <name evidence="3" type="ORF">Z042_18380</name>
</gene>
<sequence>MCELLGMSANVPTDICFSFTGLVQRGGGTGPHKDGWGITFYEGNGCRTFKDPKPSFNSPIARLVQEYPIKSCAVVSHIRQANRGEVALENTHPFTRELWGRNWTYAHNGQLKGYRQLPTGNFRPVGQTDSEYAFCWLLHQLALKYPRTPSNWPAVFRYIASLAGQLRQKGVFNMLLSDGRFVMAYCSTNLYWITRRAPFGKATLLDQDVEIDFQRQTTPDDVVTVIATQPLTGNETWHKIAPGEFGLFYYGERLALGERVSVKR</sequence>
<dbReference type="PANTHER" id="PTHR42824">
    <property type="entry name" value="GLUTAMINE AMIDOTRANSFERASE"/>
    <property type="match status" value="1"/>
</dbReference>
<dbReference type="HOGENOM" id="CLU_059273_0_0_6"/>
<keyword evidence="1 3" id="KW-0315">Glutamine amidotransferase</keyword>
<dbReference type="KEGG" id="sfo:Z042_18380"/>
<dbReference type="InterPro" id="IPR029055">
    <property type="entry name" value="Ntn_hydrolases_N"/>
</dbReference>